<dbReference type="EMBL" id="KZ679686">
    <property type="protein sequence ID" value="PTB51148.1"/>
    <property type="molecule type" value="Genomic_DNA"/>
</dbReference>
<keyword evidence="3" id="KW-1185">Reference proteome</keyword>
<keyword evidence="1" id="KW-1133">Transmembrane helix</keyword>
<proteinExistence type="predicted"/>
<feature type="transmembrane region" description="Helical" evidence="1">
    <location>
        <begin position="20"/>
        <end position="41"/>
    </location>
</feature>
<evidence type="ECO:0000313" key="3">
    <source>
        <dbReference type="Proteomes" id="UP000241690"/>
    </source>
</evidence>
<protein>
    <submittedName>
        <fullName evidence="2">Uncharacterized protein</fullName>
    </submittedName>
</protein>
<organism evidence="2 3">
    <name type="scientific">Trichoderma harzianum CBS 226.95</name>
    <dbReference type="NCBI Taxonomy" id="983964"/>
    <lineage>
        <taxon>Eukaryota</taxon>
        <taxon>Fungi</taxon>
        <taxon>Dikarya</taxon>
        <taxon>Ascomycota</taxon>
        <taxon>Pezizomycotina</taxon>
        <taxon>Sordariomycetes</taxon>
        <taxon>Hypocreomycetidae</taxon>
        <taxon>Hypocreales</taxon>
        <taxon>Hypocreaceae</taxon>
        <taxon>Trichoderma</taxon>
    </lineage>
</organism>
<dbReference type="AlphaFoldDB" id="A0A2T4A287"/>
<keyword evidence="1" id="KW-0812">Transmembrane</keyword>
<dbReference type="STRING" id="983964.A0A2T4A287"/>
<reference evidence="2 3" key="1">
    <citation type="submission" date="2016-07" db="EMBL/GenBank/DDBJ databases">
        <title>Multiple horizontal gene transfer events from other fungi enriched the ability of initially mycotrophic Trichoderma (Ascomycota) to feed on dead plant biomass.</title>
        <authorList>
            <consortium name="DOE Joint Genome Institute"/>
            <person name="Aerts A."/>
            <person name="Atanasova L."/>
            <person name="Chenthamara K."/>
            <person name="Zhang J."/>
            <person name="Grujic M."/>
            <person name="Henrissat B."/>
            <person name="Kuo A."/>
            <person name="Salamov A."/>
            <person name="Lipzen A."/>
            <person name="Labutti K."/>
            <person name="Barry K."/>
            <person name="Miao Y."/>
            <person name="Rahimi M.J."/>
            <person name="Shen Q."/>
            <person name="Grigoriev I.V."/>
            <person name="Kubicek C.P."/>
            <person name="Druzhinina I.S."/>
        </authorList>
    </citation>
    <scope>NUCLEOTIDE SEQUENCE [LARGE SCALE GENOMIC DNA]</scope>
    <source>
        <strain evidence="2 3">CBS 226.95</strain>
    </source>
</reference>
<gene>
    <name evidence="2" type="ORF">M431DRAFT_235751</name>
</gene>
<dbReference type="Proteomes" id="UP000241690">
    <property type="component" value="Unassembled WGS sequence"/>
</dbReference>
<name>A0A2T4A287_TRIHA</name>
<evidence type="ECO:0000256" key="1">
    <source>
        <dbReference type="SAM" id="Phobius"/>
    </source>
</evidence>
<accession>A0A2T4A287</accession>
<keyword evidence="1" id="KW-0472">Membrane</keyword>
<dbReference type="RefSeq" id="XP_024770825.1">
    <property type="nucleotide sequence ID" value="XM_024913677.1"/>
</dbReference>
<dbReference type="GeneID" id="36622240"/>
<sequence length="117" mass="13310">MPFLHPLRLSSSTTSVFIHYVYLHLLSLSLSTTFISIYYIYLHLLCLSGRLETKIATMDKQHIAGTEGMYLRVKPSSPSGEHQLLALPCRHVVIDQETEGIQEYETRFDFGVSGSLY</sequence>
<evidence type="ECO:0000313" key="2">
    <source>
        <dbReference type="EMBL" id="PTB51148.1"/>
    </source>
</evidence>